<dbReference type="PANTHER" id="PTHR30158">
    <property type="entry name" value="ACRA/E-RELATED COMPONENT OF DRUG EFFLUX TRANSPORTER"/>
    <property type="match status" value="1"/>
</dbReference>
<feature type="coiled-coil region" evidence="3">
    <location>
        <begin position="99"/>
        <end position="126"/>
    </location>
</feature>
<feature type="region of interest" description="Disordered" evidence="4">
    <location>
        <begin position="365"/>
        <end position="421"/>
    </location>
</feature>
<proteinExistence type="inferred from homology"/>
<dbReference type="GO" id="GO:0022857">
    <property type="term" value="F:transmembrane transporter activity"/>
    <property type="evidence" value="ECO:0007669"/>
    <property type="project" value="InterPro"/>
</dbReference>
<evidence type="ECO:0000259" key="8">
    <source>
        <dbReference type="Pfam" id="PF25967"/>
    </source>
</evidence>
<dbReference type="Gene3D" id="2.40.30.170">
    <property type="match status" value="1"/>
</dbReference>
<dbReference type="Gene3D" id="1.10.287.470">
    <property type="entry name" value="Helix hairpin bin"/>
    <property type="match status" value="1"/>
</dbReference>
<dbReference type="SUPFAM" id="SSF111369">
    <property type="entry name" value="HlyD-like secretion proteins"/>
    <property type="match status" value="1"/>
</dbReference>
<dbReference type="Pfam" id="PF25944">
    <property type="entry name" value="Beta-barrel_RND"/>
    <property type="match status" value="1"/>
</dbReference>
<evidence type="ECO:0000259" key="5">
    <source>
        <dbReference type="Pfam" id="PF25876"/>
    </source>
</evidence>
<protein>
    <submittedName>
        <fullName evidence="9">Efflux RND transporter periplasmic adaptor subunit</fullName>
    </submittedName>
</protein>
<dbReference type="Pfam" id="PF25917">
    <property type="entry name" value="BSH_RND"/>
    <property type="match status" value="1"/>
</dbReference>
<comment type="subcellular location">
    <subcellularLocation>
        <location evidence="1">Cell inner membrane</location>
        <topology evidence="1">Lipid-anchor</topology>
    </subcellularLocation>
</comment>
<evidence type="ECO:0000259" key="6">
    <source>
        <dbReference type="Pfam" id="PF25917"/>
    </source>
</evidence>
<dbReference type="AlphaFoldDB" id="A0A4S2D7I2"/>
<dbReference type="InterPro" id="IPR058627">
    <property type="entry name" value="MdtA-like_C"/>
</dbReference>
<dbReference type="Pfam" id="PF25876">
    <property type="entry name" value="HH_MFP_RND"/>
    <property type="match status" value="1"/>
</dbReference>
<feature type="domain" description="Multidrug resistance protein MdtA-like beta-barrel" evidence="7">
    <location>
        <begin position="205"/>
        <end position="291"/>
    </location>
</feature>
<dbReference type="InterPro" id="IPR058625">
    <property type="entry name" value="MdtA-like_BSH"/>
</dbReference>
<feature type="compositionally biased region" description="Low complexity" evidence="4">
    <location>
        <begin position="412"/>
        <end position="421"/>
    </location>
</feature>
<organism evidence="9 10">
    <name type="scientific">Stenotrophomonas maltophilia</name>
    <name type="common">Pseudomonas maltophilia</name>
    <name type="synonym">Xanthomonas maltophilia</name>
    <dbReference type="NCBI Taxonomy" id="40324"/>
    <lineage>
        <taxon>Bacteria</taxon>
        <taxon>Pseudomonadati</taxon>
        <taxon>Pseudomonadota</taxon>
        <taxon>Gammaproteobacteria</taxon>
        <taxon>Lysobacterales</taxon>
        <taxon>Lysobacteraceae</taxon>
        <taxon>Stenotrophomonas</taxon>
        <taxon>Stenotrophomonas maltophilia group</taxon>
    </lineage>
</organism>
<feature type="compositionally biased region" description="Low complexity" evidence="4">
    <location>
        <begin position="374"/>
        <end position="402"/>
    </location>
</feature>
<evidence type="ECO:0000313" key="10">
    <source>
        <dbReference type="Proteomes" id="UP000306631"/>
    </source>
</evidence>
<keyword evidence="3" id="KW-0175">Coiled coil</keyword>
<gene>
    <name evidence="9" type="ORF">E5352_03670</name>
</gene>
<feature type="domain" description="Multidrug resistance protein MdtA-like barrel-sandwich hybrid" evidence="6">
    <location>
        <begin position="58"/>
        <end position="199"/>
    </location>
</feature>
<evidence type="ECO:0000256" key="3">
    <source>
        <dbReference type="SAM" id="Coils"/>
    </source>
</evidence>
<dbReference type="GO" id="GO:0046677">
    <property type="term" value="P:response to antibiotic"/>
    <property type="evidence" value="ECO:0007669"/>
    <property type="project" value="TreeGrafter"/>
</dbReference>
<evidence type="ECO:0000313" key="9">
    <source>
        <dbReference type="EMBL" id="TGY36603.1"/>
    </source>
</evidence>
<reference evidence="9 10" key="1">
    <citation type="submission" date="2019-04" db="EMBL/GenBank/DDBJ databases">
        <title>Microbes associate with the intestines of laboratory mice.</title>
        <authorList>
            <person name="Navarre W."/>
            <person name="Wong E."/>
            <person name="Huang K."/>
            <person name="Tropini C."/>
            <person name="Ng K."/>
            <person name="Yu B."/>
        </authorList>
    </citation>
    <scope>NUCLEOTIDE SEQUENCE [LARGE SCALE GENOMIC DNA]</scope>
    <source>
        <strain evidence="9 10">NM62_B4-13</strain>
    </source>
</reference>
<dbReference type="EMBL" id="SRYW01000002">
    <property type="protein sequence ID" value="TGY36603.1"/>
    <property type="molecule type" value="Genomic_DNA"/>
</dbReference>
<feature type="domain" description="Multidrug resistance protein MdtA-like alpha-helical hairpin" evidence="5">
    <location>
        <begin position="99"/>
        <end position="168"/>
    </location>
</feature>
<dbReference type="Proteomes" id="UP000306631">
    <property type="component" value="Unassembled WGS sequence"/>
</dbReference>
<name>A0A4S2D7I2_STEMA</name>
<evidence type="ECO:0000256" key="2">
    <source>
        <dbReference type="ARBA" id="ARBA00009477"/>
    </source>
</evidence>
<dbReference type="Gene3D" id="2.40.420.20">
    <property type="match status" value="1"/>
</dbReference>
<sequence>MIAPLRTLALTCAVAVALTACKKPEQQMPPPPEVGVIDAKPQTLPLQRELVGRLSPYRSADVRARVPGVLLKRVYQEGADVKQGQVLFLIDPAPLRASLNASQAELASAQATYANAKAAANRARSLAPQKFVSRSDLDSAEAAERTAAAAVQQAQAALTSAKINLGYAEVTAPISGRAGKQQVTEGALVGQGDVTLLTTVDQLDPLYVNFSMSVDELTQMRAAQAKGQLALSGDGKSTVQVKLADGTVYDQPGTLDFSSTTVDPATGAVSLRAVLPNPQQILLPGAFVSFQATLGERNNAFLVPLQALQRDTTGGYVLVVGKDGKVARKNVKSEGQQGGNWLVSGGLEAGDKVIVAGVQKVKEGAPATAKPWDPASANANGQAPAAAGAAPAAAKPDAAAPPADAPADKADAAPAAEPNKQ</sequence>
<evidence type="ECO:0000256" key="1">
    <source>
        <dbReference type="ARBA" id="ARBA00004519"/>
    </source>
</evidence>
<dbReference type="GO" id="GO:0005886">
    <property type="term" value="C:plasma membrane"/>
    <property type="evidence" value="ECO:0007669"/>
    <property type="project" value="UniProtKB-SubCell"/>
</dbReference>
<dbReference type="InterPro" id="IPR006143">
    <property type="entry name" value="RND_pump_MFP"/>
</dbReference>
<dbReference type="NCBIfam" id="TIGR01730">
    <property type="entry name" value="RND_mfp"/>
    <property type="match status" value="1"/>
</dbReference>
<accession>A0A4S2D7I2</accession>
<dbReference type="InterPro" id="IPR058626">
    <property type="entry name" value="MdtA-like_b-barrel"/>
</dbReference>
<evidence type="ECO:0000259" key="7">
    <source>
        <dbReference type="Pfam" id="PF25944"/>
    </source>
</evidence>
<evidence type="ECO:0000256" key="4">
    <source>
        <dbReference type="SAM" id="MobiDB-lite"/>
    </source>
</evidence>
<dbReference type="PROSITE" id="PS51257">
    <property type="entry name" value="PROKAR_LIPOPROTEIN"/>
    <property type="match status" value="1"/>
</dbReference>
<dbReference type="FunFam" id="2.40.420.20:FF:000001">
    <property type="entry name" value="Efflux RND transporter periplasmic adaptor subunit"/>
    <property type="match status" value="1"/>
</dbReference>
<dbReference type="RefSeq" id="WP_136003383.1">
    <property type="nucleotide sequence ID" value="NZ_SRYW01000002.1"/>
</dbReference>
<dbReference type="Gene3D" id="2.40.50.100">
    <property type="match status" value="1"/>
</dbReference>
<dbReference type="OrthoDB" id="9816569at2"/>
<feature type="domain" description="Multidrug resistance protein MdtA-like C-terminal permuted SH3" evidence="8">
    <location>
        <begin position="299"/>
        <end position="360"/>
    </location>
</feature>
<dbReference type="Pfam" id="PF25967">
    <property type="entry name" value="RND-MFP_C"/>
    <property type="match status" value="1"/>
</dbReference>
<comment type="caution">
    <text evidence="9">The sequence shown here is derived from an EMBL/GenBank/DDBJ whole genome shotgun (WGS) entry which is preliminary data.</text>
</comment>
<dbReference type="InterPro" id="IPR058624">
    <property type="entry name" value="MdtA-like_HH"/>
</dbReference>
<comment type="similarity">
    <text evidence="2">Belongs to the membrane fusion protein (MFP) (TC 8.A.1) family.</text>
</comment>
<dbReference type="PANTHER" id="PTHR30158:SF3">
    <property type="entry name" value="MULTIDRUG EFFLUX PUMP SUBUNIT ACRA-RELATED"/>
    <property type="match status" value="1"/>
</dbReference>